<dbReference type="EMBL" id="FNZX01000016">
    <property type="protein sequence ID" value="SEK98524.1"/>
    <property type="molecule type" value="Genomic_DNA"/>
</dbReference>
<name>A0A1H7LHW1_9FIRM</name>
<evidence type="ECO:0008006" key="3">
    <source>
        <dbReference type="Google" id="ProtNLM"/>
    </source>
</evidence>
<organism evidence="1 2">
    <name type="scientific">Pseudobutyrivibrio ruminis</name>
    <dbReference type="NCBI Taxonomy" id="46206"/>
    <lineage>
        <taxon>Bacteria</taxon>
        <taxon>Bacillati</taxon>
        <taxon>Bacillota</taxon>
        <taxon>Clostridia</taxon>
        <taxon>Lachnospirales</taxon>
        <taxon>Lachnospiraceae</taxon>
        <taxon>Pseudobutyrivibrio</taxon>
    </lineage>
</organism>
<keyword evidence="2" id="KW-1185">Reference proteome</keyword>
<accession>A0A1H7LHW1</accession>
<proteinExistence type="predicted"/>
<dbReference type="AlphaFoldDB" id="A0A1H7LHW1"/>
<dbReference type="RefSeq" id="WP_074792024.1">
    <property type="nucleotide sequence ID" value="NZ_FNZX01000016.1"/>
</dbReference>
<dbReference type="Gene3D" id="1.10.3210.10">
    <property type="entry name" value="Hypothetical protein af1432"/>
    <property type="match status" value="1"/>
</dbReference>
<protein>
    <recommendedName>
        <fullName evidence="3">HD family phosphohydrolase</fullName>
    </recommendedName>
</protein>
<gene>
    <name evidence="1" type="ORF">SAMN02910377_02369</name>
</gene>
<evidence type="ECO:0000313" key="2">
    <source>
        <dbReference type="Proteomes" id="UP000182321"/>
    </source>
</evidence>
<dbReference type="SUPFAM" id="SSF109604">
    <property type="entry name" value="HD-domain/PDEase-like"/>
    <property type="match status" value="1"/>
</dbReference>
<dbReference type="Proteomes" id="UP000182321">
    <property type="component" value="Unassembled WGS sequence"/>
</dbReference>
<evidence type="ECO:0000313" key="1">
    <source>
        <dbReference type="EMBL" id="SEK98524.1"/>
    </source>
</evidence>
<reference evidence="2" key="1">
    <citation type="submission" date="2016-10" db="EMBL/GenBank/DDBJ databases">
        <authorList>
            <person name="Varghese N."/>
        </authorList>
    </citation>
    <scope>NUCLEOTIDE SEQUENCE [LARGE SCALE GENOMIC DNA]</scope>
    <source>
        <strain evidence="2">ACV-9</strain>
    </source>
</reference>
<sequence>MRLRPDEEARLNSILAPIRSDLRVQKMKNYIQHGRITTFDHVESVTRLSFWINKRLHIGADDRVLTIGAFLHDYYLYDWHVTDDGHGLHGFSHSNTAKENAINDFGIGKRTQDVIESHMWPLNITKVPKSRAAWIVCIADKCVSTRETLLCR</sequence>